<accession>A0A1H4ZF46</accession>
<protein>
    <submittedName>
        <fullName evidence="1">Uncharacterized protein</fullName>
    </submittedName>
</protein>
<gene>
    <name evidence="1" type="ORF">SAMN04490239_7639</name>
</gene>
<reference evidence="2" key="1">
    <citation type="submission" date="2016-10" db="EMBL/GenBank/DDBJ databases">
        <authorList>
            <person name="Varghese N."/>
            <person name="Submissions S."/>
        </authorList>
    </citation>
    <scope>NUCLEOTIDE SEQUENCE [LARGE SCALE GENOMIC DNA]</scope>
    <source>
        <strain evidence="2">DSM 44498</strain>
    </source>
</reference>
<dbReference type="RefSeq" id="WP_072940365.1">
    <property type="nucleotide sequence ID" value="NZ_FNSV01000005.1"/>
</dbReference>
<keyword evidence="2" id="KW-1185">Reference proteome</keyword>
<dbReference type="Proteomes" id="UP000183561">
    <property type="component" value="Unassembled WGS sequence"/>
</dbReference>
<name>A0A1H4ZF46_9NOCA</name>
<proteinExistence type="predicted"/>
<organism evidence="1 2">
    <name type="scientific">Rhodococcus koreensis</name>
    <dbReference type="NCBI Taxonomy" id="99653"/>
    <lineage>
        <taxon>Bacteria</taxon>
        <taxon>Bacillati</taxon>
        <taxon>Actinomycetota</taxon>
        <taxon>Actinomycetes</taxon>
        <taxon>Mycobacteriales</taxon>
        <taxon>Nocardiaceae</taxon>
        <taxon>Rhodococcus</taxon>
    </lineage>
</organism>
<dbReference type="EMBL" id="FNSV01000005">
    <property type="protein sequence ID" value="SED28475.1"/>
    <property type="molecule type" value="Genomic_DNA"/>
</dbReference>
<dbReference type="OrthoDB" id="4484383at2"/>
<dbReference type="AlphaFoldDB" id="A0A1H4ZF46"/>
<sequence length="230" mass="25480">MITDELRLLPARAAHFIRQHPVPARGAYAPETRLSVLDILVHCAPVRGDAFVAFQLLSRSALPDSYLLRLDVLDDALSALDSLTVTEDECEQAFGPNWEDVVRHAVDAAALVDEQFGALTRTSSAVDGRRRLGAWICARDAASEAGRIRSWYRAQDAAWERHYMDGVTLREDERMRADLATAVRDAAAAHAVSDLVGTHDFTRAHYETLLEPWRLCSPEGASGLPRALHR</sequence>
<evidence type="ECO:0000313" key="2">
    <source>
        <dbReference type="Proteomes" id="UP000183561"/>
    </source>
</evidence>
<evidence type="ECO:0000313" key="1">
    <source>
        <dbReference type="EMBL" id="SED28475.1"/>
    </source>
</evidence>